<reference evidence="3 4" key="1">
    <citation type="submission" date="2019-08" db="EMBL/GenBank/DDBJ databases">
        <title>Seonamhaeicola sediminis sp. nov., isolated from marine sediment.</title>
        <authorList>
            <person name="Cao W.R."/>
        </authorList>
    </citation>
    <scope>NUCLEOTIDE SEQUENCE [LARGE SCALE GENOMIC DNA]</scope>
    <source>
        <strain evidence="3 4">1505</strain>
    </source>
</reference>
<dbReference type="InterPro" id="IPR041224">
    <property type="entry name" value="BPA_C"/>
</dbReference>
<name>A0A5C7GFM5_9FLAO</name>
<evidence type="ECO:0000313" key="4">
    <source>
        <dbReference type="Proteomes" id="UP000321080"/>
    </source>
</evidence>
<keyword evidence="4" id="KW-1185">Reference proteome</keyword>
<dbReference type="EMBL" id="VRKQ01000012">
    <property type="protein sequence ID" value="TXG36085.1"/>
    <property type="molecule type" value="Genomic_DNA"/>
</dbReference>
<dbReference type="OrthoDB" id="974840at2"/>
<organism evidence="3 4">
    <name type="scientific">Seonamhaeicola maritimus</name>
    <dbReference type="NCBI Taxonomy" id="2591822"/>
    <lineage>
        <taxon>Bacteria</taxon>
        <taxon>Pseudomonadati</taxon>
        <taxon>Bacteroidota</taxon>
        <taxon>Flavobacteriia</taxon>
        <taxon>Flavobacteriales</taxon>
        <taxon>Flavobacteriaceae</taxon>
    </lineage>
</organism>
<proteinExistence type="predicted"/>
<dbReference type="AlphaFoldDB" id="A0A5C7GFM5"/>
<dbReference type="Pfam" id="PF18206">
    <property type="entry name" value="Porphyrn_cat_1"/>
    <property type="match status" value="1"/>
</dbReference>
<dbReference type="CDD" id="cd21510">
    <property type="entry name" value="agarase_cat"/>
    <property type="match status" value="1"/>
</dbReference>
<dbReference type="Gene3D" id="2.60.120.1200">
    <property type="match status" value="1"/>
</dbReference>
<comment type="caution">
    <text evidence="3">The sequence shown here is derived from an EMBL/GenBank/DDBJ whole genome shotgun (WGS) entry which is preliminary data.</text>
</comment>
<dbReference type="Pfam" id="PF18040">
    <property type="entry name" value="BPA_C"/>
    <property type="match status" value="1"/>
</dbReference>
<feature type="domain" description="Beta-porphyranase A C-terminal" evidence="1">
    <location>
        <begin position="549"/>
        <end position="642"/>
    </location>
</feature>
<dbReference type="Gene3D" id="3.20.20.80">
    <property type="entry name" value="Glycosidases"/>
    <property type="match status" value="1"/>
</dbReference>
<accession>A0A5C7GFM5</accession>
<evidence type="ECO:0000259" key="1">
    <source>
        <dbReference type="Pfam" id="PF18040"/>
    </source>
</evidence>
<evidence type="ECO:0000259" key="2">
    <source>
        <dbReference type="Pfam" id="PF18206"/>
    </source>
</evidence>
<dbReference type="InterPro" id="IPR040527">
    <property type="entry name" value="Beta-sand_Porphyrn"/>
</dbReference>
<sequence length="648" mass="75173">MFAQLMGFAQDIEVEVNLNTKHSVNGIDAFDREKYITIHANLTNDWSGNHLHSDIRSDFLDGYDVYLGRETGGLTGVLRTVKEDPKRPGFADVSHIKSLGERATQSYQRHTELHGYERRMNNMVIGGQFHPFWPDGNTNRKGWALSQTSNDKEPFGTATGQFMAHYIKSFFPKGVRKKPKYIEVINEPMWDLVPRENRGVALKEKAAVQKMAEFHSTVAKEIKKLNPDVLVGGYTCAFPDFELYDFKRWEYRWKQFIDLTGDDMDFWSLHFYDFPCKQNYNSGKLSYIKKYRKGSNLKASLDMLEQYSMMTFGKIKPMVISEYSVQAHRYRDIAWTPWRDYLYVKSANAMLMTFMDHPQSIAMAIPFFMLKSEWGRTKEGHPYRSRLFRQQFEKEGETGDQWVYSDLVKFYQLWSDVKGKRVDIKSNTVDIQTEAYINRKKAYVILNNLTEKKVPMHLNVLNPTGNPLKQIKIKHHYAPYKPIEIEREGIIDEKVLKANLELIELEAEGTMILEYTFKKPIDILATKEEVKYYADSYYQPIEAGKEIVFKINKVVIGKKVEAVLRIGIGRDHGKSLRPEVRFNGTKITVPDNYSGEPQTDRERFYGVIEIPIDADFLKPNNEISIKFPDSGGHVATGTMRVFNLIDKN</sequence>
<dbReference type="SUPFAM" id="SSF51445">
    <property type="entry name" value="(Trans)glycosidases"/>
    <property type="match status" value="1"/>
</dbReference>
<dbReference type="InterPro" id="IPR017853">
    <property type="entry name" value="GH"/>
</dbReference>
<evidence type="ECO:0000313" key="3">
    <source>
        <dbReference type="EMBL" id="TXG36085.1"/>
    </source>
</evidence>
<gene>
    <name evidence="3" type="ORF">FUA22_13425</name>
</gene>
<protein>
    <submittedName>
        <fullName evidence="3">Agarase</fullName>
    </submittedName>
</protein>
<dbReference type="Proteomes" id="UP000321080">
    <property type="component" value="Unassembled WGS sequence"/>
</dbReference>
<feature type="domain" description="Porphyranase beta-sandwich" evidence="2">
    <location>
        <begin position="430"/>
        <end position="539"/>
    </location>
</feature>